<evidence type="ECO:0000313" key="8">
    <source>
        <dbReference type="Proteomes" id="UP000807309"/>
    </source>
</evidence>
<evidence type="ECO:0000259" key="6">
    <source>
        <dbReference type="Pfam" id="PF00005"/>
    </source>
</evidence>
<dbReference type="SUPFAM" id="SSF52540">
    <property type="entry name" value="P-loop containing nucleoside triphosphate hydrolases"/>
    <property type="match status" value="1"/>
</dbReference>
<dbReference type="GO" id="GO:0005524">
    <property type="term" value="F:ATP binding"/>
    <property type="evidence" value="ECO:0007669"/>
    <property type="project" value="UniProtKB-KW"/>
</dbReference>
<reference evidence="7 8" key="1">
    <citation type="submission" date="2020-10" db="EMBL/GenBank/DDBJ databases">
        <title>Identification of Nocardia species via Next-generation sequencing and recognition of intraspecies genetic diversity.</title>
        <authorList>
            <person name="Li P."/>
            <person name="Li P."/>
            <person name="Lu B."/>
        </authorList>
    </citation>
    <scope>NUCLEOTIDE SEQUENCE [LARGE SCALE GENOMIC DNA]</scope>
    <source>
        <strain evidence="7 8">N-11</strain>
    </source>
</reference>
<feature type="non-terminal residue" evidence="7">
    <location>
        <position position="93"/>
    </location>
</feature>
<feature type="non-terminal residue" evidence="7">
    <location>
        <position position="1"/>
    </location>
</feature>
<feature type="domain" description="ABC transporter" evidence="6">
    <location>
        <begin position="13"/>
        <end position="65"/>
    </location>
</feature>
<protein>
    <submittedName>
        <fullName evidence="7">ATP-binding cassette domain-containing protein</fullName>
    </submittedName>
</protein>
<evidence type="ECO:0000256" key="5">
    <source>
        <dbReference type="ARBA" id="ARBA00023251"/>
    </source>
</evidence>
<comment type="caution">
    <text evidence="7">The sequence shown here is derived from an EMBL/GenBank/DDBJ whole genome shotgun (WGS) entry which is preliminary data.</text>
</comment>
<evidence type="ECO:0000256" key="1">
    <source>
        <dbReference type="ARBA" id="ARBA00004202"/>
    </source>
</evidence>
<name>A0ABS0CM26_9NOCA</name>
<dbReference type="RefSeq" id="WP_195036458.1">
    <property type="nucleotide sequence ID" value="NZ_JADLRE010000073.1"/>
</dbReference>
<comment type="subcellular location">
    <subcellularLocation>
        <location evidence="1">Cell membrane</location>
        <topology evidence="1">Peripheral membrane protein</topology>
    </subcellularLocation>
</comment>
<dbReference type="InterPro" id="IPR003439">
    <property type="entry name" value="ABC_transporter-like_ATP-bd"/>
</dbReference>
<proteinExistence type="predicted"/>
<dbReference type="Gene3D" id="3.40.50.300">
    <property type="entry name" value="P-loop containing nucleotide triphosphate hydrolases"/>
    <property type="match status" value="1"/>
</dbReference>
<dbReference type="Proteomes" id="UP000807309">
    <property type="component" value="Unassembled WGS sequence"/>
</dbReference>
<dbReference type="Pfam" id="PF00005">
    <property type="entry name" value="ABC_tran"/>
    <property type="match status" value="1"/>
</dbReference>
<keyword evidence="3" id="KW-0547">Nucleotide-binding</keyword>
<accession>A0ABS0CM26</accession>
<keyword evidence="4 7" id="KW-0067">ATP-binding</keyword>
<sequence>SILAAIHRLPESAARRRLDELVEQLEMAETLDTPVRQLSLGQRMRAEVAAALLHSPELVILDEPTIGLDVLSKQRLHEFLRHERTRRGTTLLL</sequence>
<dbReference type="PANTHER" id="PTHR42711">
    <property type="entry name" value="ABC TRANSPORTER ATP-BINDING PROTEIN"/>
    <property type="match status" value="1"/>
</dbReference>
<evidence type="ECO:0000256" key="4">
    <source>
        <dbReference type="ARBA" id="ARBA00022840"/>
    </source>
</evidence>
<evidence type="ECO:0000313" key="7">
    <source>
        <dbReference type="EMBL" id="MBF6229634.1"/>
    </source>
</evidence>
<keyword evidence="2" id="KW-0813">Transport</keyword>
<dbReference type="PANTHER" id="PTHR42711:SF1">
    <property type="entry name" value="ABC-TRANSPORT PROTEIN, ATP-BINDING COMPONENT"/>
    <property type="match status" value="1"/>
</dbReference>
<dbReference type="InterPro" id="IPR050763">
    <property type="entry name" value="ABC_transporter_ATP-binding"/>
</dbReference>
<keyword evidence="5" id="KW-0046">Antibiotic resistance</keyword>
<dbReference type="EMBL" id="JADLRE010000073">
    <property type="protein sequence ID" value="MBF6229634.1"/>
    <property type="molecule type" value="Genomic_DNA"/>
</dbReference>
<dbReference type="InterPro" id="IPR027417">
    <property type="entry name" value="P-loop_NTPase"/>
</dbReference>
<evidence type="ECO:0000256" key="3">
    <source>
        <dbReference type="ARBA" id="ARBA00022741"/>
    </source>
</evidence>
<gene>
    <name evidence="7" type="ORF">IU470_31685</name>
</gene>
<evidence type="ECO:0000256" key="2">
    <source>
        <dbReference type="ARBA" id="ARBA00022448"/>
    </source>
</evidence>
<organism evidence="7 8">
    <name type="scientific">Nocardia abscessus</name>
    <dbReference type="NCBI Taxonomy" id="120957"/>
    <lineage>
        <taxon>Bacteria</taxon>
        <taxon>Bacillati</taxon>
        <taxon>Actinomycetota</taxon>
        <taxon>Actinomycetes</taxon>
        <taxon>Mycobacteriales</taxon>
        <taxon>Nocardiaceae</taxon>
        <taxon>Nocardia</taxon>
    </lineage>
</organism>
<keyword evidence="8" id="KW-1185">Reference proteome</keyword>